<organism evidence="13">
    <name type="scientific">Darwinula stevensoni</name>
    <dbReference type="NCBI Taxonomy" id="69355"/>
    <lineage>
        <taxon>Eukaryota</taxon>
        <taxon>Metazoa</taxon>
        <taxon>Ecdysozoa</taxon>
        <taxon>Arthropoda</taxon>
        <taxon>Crustacea</taxon>
        <taxon>Oligostraca</taxon>
        <taxon>Ostracoda</taxon>
        <taxon>Podocopa</taxon>
        <taxon>Podocopida</taxon>
        <taxon>Darwinulocopina</taxon>
        <taxon>Darwinuloidea</taxon>
        <taxon>Darwinulidae</taxon>
        <taxon>Darwinula</taxon>
    </lineage>
</organism>
<dbReference type="PANTHER" id="PTHR13164">
    <property type="entry name" value="CALICYLIN BINDING PROTEIN"/>
    <property type="match status" value="1"/>
</dbReference>
<keyword evidence="5" id="KW-0597">Phosphoprotein</keyword>
<evidence type="ECO:0000256" key="2">
    <source>
        <dbReference type="ARBA" id="ARBA00004496"/>
    </source>
</evidence>
<dbReference type="GO" id="GO:0005634">
    <property type="term" value="C:nucleus"/>
    <property type="evidence" value="ECO:0007669"/>
    <property type="project" value="UniProtKB-SubCell"/>
</dbReference>
<feature type="region of interest" description="Disordered" evidence="11">
    <location>
        <begin position="142"/>
        <end position="163"/>
    </location>
</feature>
<evidence type="ECO:0000256" key="11">
    <source>
        <dbReference type="SAM" id="MobiDB-lite"/>
    </source>
</evidence>
<feature type="coiled-coil region" evidence="10">
    <location>
        <begin position="6"/>
        <end position="49"/>
    </location>
</feature>
<dbReference type="SUPFAM" id="SSF140106">
    <property type="entry name" value="Calcyclin-binding protein-like"/>
    <property type="match status" value="1"/>
</dbReference>
<dbReference type="EMBL" id="CAJPEV010004768">
    <property type="protein sequence ID" value="CAG0902280.1"/>
    <property type="molecule type" value="Genomic_DNA"/>
</dbReference>
<evidence type="ECO:0000256" key="7">
    <source>
        <dbReference type="ARBA" id="ARBA00022990"/>
    </source>
</evidence>
<dbReference type="PROSITE" id="PS51048">
    <property type="entry name" value="SGS"/>
    <property type="match status" value="1"/>
</dbReference>
<keyword evidence="10" id="KW-0175">Coiled coil</keyword>
<evidence type="ECO:0000313" key="13">
    <source>
        <dbReference type="EMBL" id="CAD7252728.1"/>
    </source>
</evidence>
<evidence type="ECO:0000256" key="5">
    <source>
        <dbReference type="ARBA" id="ARBA00022553"/>
    </source>
</evidence>
<evidence type="ECO:0000256" key="10">
    <source>
        <dbReference type="SAM" id="Coils"/>
    </source>
</evidence>
<reference evidence="13" key="1">
    <citation type="submission" date="2020-11" db="EMBL/GenBank/DDBJ databases">
        <authorList>
            <person name="Tran Van P."/>
        </authorList>
    </citation>
    <scope>NUCLEOTIDE SEQUENCE</scope>
</reference>
<evidence type="ECO:0000256" key="1">
    <source>
        <dbReference type="ARBA" id="ARBA00004123"/>
    </source>
</evidence>
<proteinExistence type="predicted"/>
<keyword evidence="14" id="KW-1185">Reference proteome</keyword>
<keyword evidence="8" id="KW-0539">Nucleus</keyword>
<evidence type="ECO:0000256" key="9">
    <source>
        <dbReference type="ARBA" id="ARBA00025145"/>
    </source>
</evidence>
<dbReference type="PANTHER" id="PTHR13164:SF3">
    <property type="entry name" value="CALCYCLIN-BINDING PROTEIN"/>
    <property type="match status" value="1"/>
</dbReference>
<dbReference type="InterPro" id="IPR008978">
    <property type="entry name" value="HSP20-like_chaperone"/>
</dbReference>
<evidence type="ECO:0000256" key="4">
    <source>
        <dbReference type="ARBA" id="ARBA00022490"/>
    </source>
</evidence>
<keyword evidence="6" id="KW-0833">Ubl conjugation pathway</keyword>
<dbReference type="InterPro" id="IPR037201">
    <property type="entry name" value="CacyBP_N"/>
</dbReference>
<feature type="domain" description="SGS" evidence="12">
    <location>
        <begin position="122"/>
        <end position="200"/>
    </location>
</feature>
<evidence type="ECO:0000256" key="6">
    <source>
        <dbReference type="ARBA" id="ARBA00022786"/>
    </source>
</evidence>
<dbReference type="Gene3D" id="4.10.860.10">
    <property type="entry name" value="UVR domain"/>
    <property type="match status" value="1"/>
</dbReference>
<comment type="function">
    <text evidence="9">May be involved in calcium-dependent ubiquitination and subsequent proteasomal degradation of target proteins. Probably serves as a molecular bridge in ubiquitin E3 complexes. Participates in the ubiquitin-mediated degradation of beta-catenin (CTNNB1).</text>
</comment>
<evidence type="ECO:0000256" key="8">
    <source>
        <dbReference type="ARBA" id="ARBA00023242"/>
    </source>
</evidence>
<dbReference type="SUPFAM" id="SSF49764">
    <property type="entry name" value="HSP20-like chaperones"/>
    <property type="match status" value="1"/>
</dbReference>
<dbReference type="Proteomes" id="UP000677054">
    <property type="component" value="Unassembled WGS sequence"/>
</dbReference>
<dbReference type="AlphaFoldDB" id="A0A7R9FRX4"/>
<dbReference type="Gene3D" id="2.60.40.790">
    <property type="match status" value="1"/>
</dbReference>
<dbReference type="InterPro" id="IPR007699">
    <property type="entry name" value="SGS_dom"/>
</dbReference>
<comment type="subcellular location">
    <subcellularLocation>
        <location evidence="2">Cytoplasm</location>
    </subcellularLocation>
    <subcellularLocation>
        <location evidence="1">Nucleus</location>
    </subcellularLocation>
</comment>
<gene>
    <name evidence="13" type="ORF">DSTB1V02_LOCUS12483</name>
</gene>
<dbReference type="InterPro" id="IPR007052">
    <property type="entry name" value="CS_dom"/>
</dbReference>
<keyword evidence="7" id="KW-0007">Acetylation</keyword>
<name>A0A7R9FRX4_9CRUS</name>
<dbReference type="EMBL" id="LR904285">
    <property type="protein sequence ID" value="CAD7252728.1"/>
    <property type="molecule type" value="Genomic_DNA"/>
</dbReference>
<dbReference type="GO" id="GO:0005737">
    <property type="term" value="C:cytoplasm"/>
    <property type="evidence" value="ECO:0007669"/>
    <property type="project" value="UniProtKB-SubCell"/>
</dbReference>
<feature type="compositionally biased region" description="Basic and acidic residues" evidence="11">
    <location>
        <begin position="142"/>
        <end position="153"/>
    </location>
</feature>
<dbReference type="InterPro" id="IPR015120">
    <property type="entry name" value="Siah-Interact_N"/>
</dbReference>
<evidence type="ECO:0000259" key="12">
    <source>
        <dbReference type="PROSITE" id="PS51048"/>
    </source>
</evidence>
<evidence type="ECO:0000313" key="14">
    <source>
        <dbReference type="Proteomes" id="UP000677054"/>
    </source>
</evidence>
<dbReference type="OrthoDB" id="164025at2759"/>
<accession>A0A7R9FRX4</accession>
<keyword evidence="4" id="KW-0963">Cytoplasm</keyword>
<dbReference type="Pfam" id="PF09032">
    <property type="entry name" value="Siah-Interact_N"/>
    <property type="match status" value="1"/>
</dbReference>
<dbReference type="InterPro" id="IPR052289">
    <property type="entry name" value="Calcyclin-binding_UBL-bridge"/>
</dbReference>
<dbReference type="GO" id="GO:0007507">
    <property type="term" value="P:heart development"/>
    <property type="evidence" value="ECO:0007669"/>
    <property type="project" value="TreeGrafter"/>
</dbReference>
<evidence type="ECO:0000256" key="3">
    <source>
        <dbReference type="ARBA" id="ARBA00015702"/>
    </source>
</evidence>
<protein>
    <recommendedName>
        <fullName evidence="3">Calcyclin-binding protein</fullName>
    </recommendedName>
</protein>
<sequence>MSSDKLKELSEDIHELQKLLEETKRTRIRNILMIEKRKLETEYSALQESLTSVPACSSAGSASASQRIYTVKLSNYGWDQSDKFVKIYVSLKDVHQVPDENVTCVFTERSMQLDAKEVDQVVVFLAKMSTETWKYITMDEKRTKEPQAPKYEPKEDEDPSSSIMKLMKQMYDDGDDEMKRTIAKAWTEAQQKQRSTDLNF</sequence>
<dbReference type="Pfam" id="PF04969">
    <property type="entry name" value="CS"/>
    <property type="match status" value="1"/>
</dbReference>